<keyword evidence="4" id="KW-1185">Reference proteome</keyword>
<feature type="transmembrane region" description="Helical" evidence="1">
    <location>
        <begin position="265"/>
        <end position="284"/>
    </location>
</feature>
<dbReference type="Pfam" id="PF05569">
    <property type="entry name" value="Peptidase_M56"/>
    <property type="match status" value="1"/>
</dbReference>
<sequence length="287" mass="32358">MNGSLKTKMAFVIVGSASLLLLLQMGLHAVQQFSGAEGRWNLLKLCLITFKESPFIFFLISAAVNLLIFVTFGRIALRMATQFYLSCKWGAHFRARTDHEASMMLERRYSHWGVPIRVIRDDSLFALAAGLIKPRIFVSTGLLNMLSDREMEAVLLHERHHCMRRDPLKMLVVTICRDAFGYIPLIRGLAHYYRVMKELLADRFVIQQMNTPYELGNVLLKMTKRAAPAPRGIGVSFADTAINYRIEQIIEPGGKVEAPAVRFPAVLVSFLMLVISPYLLLILGGCV</sequence>
<proteinExistence type="predicted"/>
<reference evidence="4" key="1">
    <citation type="journal article" date="2019" name="Int. J. Syst. Evol. Microbiol.">
        <title>The Global Catalogue of Microorganisms (GCM) 10K type strain sequencing project: providing services to taxonomists for standard genome sequencing and annotation.</title>
        <authorList>
            <consortium name="The Broad Institute Genomics Platform"/>
            <consortium name="The Broad Institute Genome Sequencing Center for Infectious Disease"/>
            <person name="Wu L."/>
            <person name="Ma J."/>
        </authorList>
    </citation>
    <scope>NUCLEOTIDE SEQUENCE [LARGE SCALE GENOMIC DNA]</scope>
    <source>
        <strain evidence="4">CCUG 57263</strain>
    </source>
</reference>
<dbReference type="Proteomes" id="UP001597120">
    <property type="component" value="Unassembled WGS sequence"/>
</dbReference>
<accession>A0ABW3D7C5</accession>
<name>A0ABW3D7C5_9BACL</name>
<comment type="caution">
    <text evidence="3">The sequence shown here is derived from an EMBL/GenBank/DDBJ whole genome shotgun (WGS) entry which is preliminary data.</text>
</comment>
<dbReference type="Gene3D" id="3.30.2010.10">
    <property type="entry name" value="Metalloproteases ('zincins'), catalytic domain"/>
    <property type="match status" value="1"/>
</dbReference>
<keyword evidence="1" id="KW-0812">Transmembrane</keyword>
<dbReference type="InterPro" id="IPR008756">
    <property type="entry name" value="Peptidase_M56"/>
</dbReference>
<evidence type="ECO:0000256" key="1">
    <source>
        <dbReference type="SAM" id="Phobius"/>
    </source>
</evidence>
<evidence type="ECO:0000313" key="3">
    <source>
        <dbReference type="EMBL" id="MFD0869050.1"/>
    </source>
</evidence>
<keyword evidence="1" id="KW-0472">Membrane</keyword>
<dbReference type="InterPro" id="IPR052173">
    <property type="entry name" value="Beta-lactam_resp_regulator"/>
</dbReference>
<evidence type="ECO:0000259" key="2">
    <source>
        <dbReference type="Pfam" id="PF05569"/>
    </source>
</evidence>
<organism evidence="3 4">
    <name type="scientific">Paenibacillus residui</name>
    <dbReference type="NCBI Taxonomy" id="629724"/>
    <lineage>
        <taxon>Bacteria</taxon>
        <taxon>Bacillati</taxon>
        <taxon>Bacillota</taxon>
        <taxon>Bacilli</taxon>
        <taxon>Bacillales</taxon>
        <taxon>Paenibacillaceae</taxon>
        <taxon>Paenibacillus</taxon>
    </lineage>
</organism>
<feature type="transmembrane region" description="Helical" evidence="1">
    <location>
        <begin position="55"/>
        <end position="77"/>
    </location>
</feature>
<feature type="domain" description="Peptidase M56" evidence="2">
    <location>
        <begin position="129"/>
        <end position="247"/>
    </location>
</feature>
<dbReference type="PANTHER" id="PTHR34978">
    <property type="entry name" value="POSSIBLE SENSOR-TRANSDUCER PROTEIN BLAR"/>
    <property type="match status" value="1"/>
</dbReference>
<dbReference type="RefSeq" id="WP_379287263.1">
    <property type="nucleotide sequence ID" value="NZ_JBHTIU010000027.1"/>
</dbReference>
<protein>
    <submittedName>
        <fullName evidence="3">M56 family metallopeptidase</fullName>
    </submittedName>
</protein>
<dbReference type="EMBL" id="JBHTIU010000027">
    <property type="protein sequence ID" value="MFD0869050.1"/>
    <property type="molecule type" value="Genomic_DNA"/>
</dbReference>
<dbReference type="CDD" id="cd07326">
    <property type="entry name" value="M56_BlaR1_MecR1_like"/>
    <property type="match status" value="1"/>
</dbReference>
<gene>
    <name evidence="3" type="ORF">ACFQ03_07800</name>
</gene>
<evidence type="ECO:0000313" key="4">
    <source>
        <dbReference type="Proteomes" id="UP001597120"/>
    </source>
</evidence>
<keyword evidence="1" id="KW-1133">Transmembrane helix</keyword>
<dbReference type="PANTHER" id="PTHR34978:SF3">
    <property type="entry name" value="SLR0241 PROTEIN"/>
    <property type="match status" value="1"/>
</dbReference>